<dbReference type="OrthoDB" id="2084441at2"/>
<evidence type="ECO:0000256" key="1">
    <source>
        <dbReference type="SAM" id="Coils"/>
    </source>
</evidence>
<keyword evidence="1" id="KW-0175">Coiled coil</keyword>
<evidence type="ECO:0000313" key="2">
    <source>
        <dbReference type="EMBL" id="RDU24915.1"/>
    </source>
</evidence>
<organism evidence="2 3">
    <name type="scientific">Anaerosacchariphilus polymeriproducens</name>
    <dbReference type="NCBI Taxonomy" id="1812858"/>
    <lineage>
        <taxon>Bacteria</taxon>
        <taxon>Bacillati</taxon>
        <taxon>Bacillota</taxon>
        <taxon>Clostridia</taxon>
        <taxon>Lachnospirales</taxon>
        <taxon>Lachnospiraceae</taxon>
        <taxon>Anaerosacchariphilus</taxon>
    </lineage>
</organism>
<dbReference type="RefSeq" id="WP_115480399.1">
    <property type="nucleotide sequence ID" value="NZ_QRCT01000009.1"/>
</dbReference>
<accession>A0A371AZ90</accession>
<reference evidence="2 3" key="1">
    <citation type="submission" date="2018-07" db="EMBL/GenBank/DDBJ databases">
        <title>Anaerosacharophilus polymeroproducens gen. nov. sp. nov., an anaerobic bacterium isolated from salt field.</title>
        <authorList>
            <person name="Kim W."/>
            <person name="Yang S.-H."/>
            <person name="Oh J."/>
            <person name="Lee J.-H."/>
            <person name="Kwon K.K."/>
        </authorList>
    </citation>
    <scope>NUCLEOTIDE SEQUENCE [LARGE SCALE GENOMIC DNA]</scope>
    <source>
        <strain evidence="2 3">MCWD5</strain>
    </source>
</reference>
<sequence>MQENIKNNKCECMDYCFSTLEPKQFALISGILGVIISDDLSVNEKNALGNFIVNLGQAILTEAAQQQVQENKINMEMRKEIDELKRKIELLKYE</sequence>
<evidence type="ECO:0000313" key="3">
    <source>
        <dbReference type="Proteomes" id="UP000255036"/>
    </source>
</evidence>
<feature type="coiled-coil region" evidence="1">
    <location>
        <begin position="67"/>
        <end position="94"/>
    </location>
</feature>
<name>A0A371AZ90_9FIRM</name>
<dbReference type="Proteomes" id="UP000255036">
    <property type="component" value="Unassembled WGS sequence"/>
</dbReference>
<dbReference type="EMBL" id="QRCT01000009">
    <property type="protein sequence ID" value="RDU24915.1"/>
    <property type="molecule type" value="Genomic_DNA"/>
</dbReference>
<protein>
    <submittedName>
        <fullName evidence="2">Uncharacterized protein</fullName>
    </submittedName>
</protein>
<gene>
    <name evidence="2" type="ORF">DWV06_01415</name>
</gene>
<keyword evidence="3" id="KW-1185">Reference proteome</keyword>
<dbReference type="AlphaFoldDB" id="A0A371AZ90"/>
<comment type="caution">
    <text evidence="2">The sequence shown here is derived from an EMBL/GenBank/DDBJ whole genome shotgun (WGS) entry which is preliminary data.</text>
</comment>
<proteinExistence type="predicted"/>